<dbReference type="OrthoDB" id="407298at2759"/>
<evidence type="ECO:0000259" key="2">
    <source>
        <dbReference type="PROSITE" id="PS50095"/>
    </source>
</evidence>
<reference evidence="3 4" key="1">
    <citation type="submission" date="2020-03" db="EMBL/GenBank/DDBJ databases">
        <title>Dissostichus mawsoni Genome sequencing and assembly.</title>
        <authorList>
            <person name="Park H."/>
        </authorList>
    </citation>
    <scope>NUCLEOTIDE SEQUENCE [LARGE SCALE GENOMIC DNA]</scope>
    <source>
        <strain evidence="3">DM0001</strain>
        <tissue evidence="3">Muscle</tissue>
    </source>
</reference>
<evidence type="ECO:0000256" key="1">
    <source>
        <dbReference type="PROSITE-ProRule" id="PRU00152"/>
    </source>
</evidence>
<comment type="caution">
    <text evidence="1">Lacks conserved residue(s) required for the propagation of feature annotation.</text>
</comment>
<proteinExistence type="predicted"/>
<sequence>MFPEDSWFPDKVEVRSPEGDDYNFPIYRWIADSEVQLFREGTALRILDDNHHLGKYSREKELKLREELYR</sequence>
<organism evidence="3 4">
    <name type="scientific">Dissostichus mawsoni</name>
    <name type="common">Antarctic cod</name>
    <dbReference type="NCBI Taxonomy" id="36200"/>
    <lineage>
        <taxon>Eukaryota</taxon>
        <taxon>Metazoa</taxon>
        <taxon>Chordata</taxon>
        <taxon>Craniata</taxon>
        <taxon>Vertebrata</taxon>
        <taxon>Euteleostomi</taxon>
        <taxon>Actinopterygii</taxon>
        <taxon>Neopterygii</taxon>
        <taxon>Teleostei</taxon>
        <taxon>Neoteleostei</taxon>
        <taxon>Acanthomorphata</taxon>
        <taxon>Eupercaria</taxon>
        <taxon>Perciformes</taxon>
        <taxon>Notothenioidei</taxon>
        <taxon>Nototheniidae</taxon>
        <taxon>Dissostichus</taxon>
    </lineage>
</organism>
<evidence type="ECO:0000313" key="4">
    <source>
        <dbReference type="Proteomes" id="UP000518266"/>
    </source>
</evidence>
<keyword evidence="4" id="KW-1185">Reference proteome</keyword>
<dbReference type="InterPro" id="IPR001024">
    <property type="entry name" value="PLAT/LH2_dom"/>
</dbReference>
<comment type="caution">
    <text evidence="3">The sequence shown here is derived from an EMBL/GenBank/DDBJ whole genome shotgun (WGS) entry which is preliminary data.</text>
</comment>
<feature type="domain" description="PLAT" evidence="2">
    <location>
        <begin position="1"/>
        <end position="44"/>
    </location>
</feature>
<dbReference type="EMBL" id="JAAKFY010000009">
    <property type="protein sequence ID" value="KAF3852551.1"/>
    <property type="molecule type" value="Genomic_DNA"/>
</dbReference>
<dbReference type="SUPFAM" id="SSF49723">
    <property type="entry name" value="Lipase/lipooxygenase domain (PLAT/LH2 domain)"/>
    <property type="match status" value="1"/>
</dbReference>
<dbReference type="Proteomes" id="UP000518266">
    <property type="component" value="Unassembled WGS sequence"/>
</dbReference>
<gene>
    <name evidence="3" type="ORF">F7725_005906</name>
</gene>
<protein>
    <recommendedName>
        <fullName evidence="2">PLAT domain-containing protein</fullName>
    </recommendedName>
</protein>
<dbReference type="InterPro" id="IPR036392">
    <property type="entry name" value="PLAT/LH2_dom_sf"/>
</dbReference>
<dbReference type="Gene3D" id="2.60.60.20">
    <property type="entry name" value="PLAT/LH2 domain"/>
    <property type="match status" value="1"/>
</dbReference>
<name>A0A7J5YUP4_DISMA</name>
<accession>A0A7J5YUP4</accession>
<evidence type="ECO:0000313" key="3">
    <source>
        <dbReference type="EMBL" id="KAF3852551.1"/>
    </source>
</evidence>
<dbReference type="AlphaFoldDB" id="A0A7J5YUP4"/>
<dbReference type="PROSITE" id="PS50095">
    <property type="entry name" value="PLAT"/>
    <property type="match status" value="1"/>
</dbReference>